<dbReference type="PROSITE" id="PS50835">
    <property type="entry name" value="IG_LIKE"/>
    <property type="match status" value="1"/>
</dbReference>
<protein>
    <recommendedName>
        <fullName evidence="2">Ig-like domain-containing protein</fullName>
    </recommendedName>
</protein>
<dbReference type="SUPFAM" id="SSF48726">
    <property type="entry name" value="Immunoglobulin"/>
    <property type="match status" value="1"/>
</dbReference>
<organism evidence="3 4">
    <name type="scientific">Hypothenemus hampei</name>
    <name type="common">Coffee berry borer</name>
    <dbReference type="NCBI Taxonomy" id="57062"/>
    <lineage>
        <taxon>Eukaryota</taxon>
        <taxon>Metazoa</taxon>
        <taxon>Ecdysozoa</taxon>
        <taxon>Arthropoda</taxon>
        <taxon>Hexapoda</taxon>
        <taxon>Insecta</taxon>
        <taxon>Pterygota</taxon>
        <taxon>Neoptera</taxon>
        <taxon>Endopterygota</taxon>
        <taxon>Coleoptera</taxon>
        <taxon>Polyphaga</taxon>
        <taxon>Cucujiformia</taxon>
        <taxon>Curculionidae</taxon>
        <taxon>Scolytinae</taxon>
        <taxon>Hypothenemus</taxon>
    </lineage>
</organism>
<keyword evidence="1" id="KW-1133">Transmembrane helix</keyword>
<comment type="caution">
    <text evidence="3">The sequence shown here is derived from an EMBL/GenBank/DDBJ whole genome shotgun (WGS) entry which is preliminary data.</text>
</comment>
<sequence length="272" mass="30637">MPAFNIVAILGFLFYFSFFAGATLTMKQIVGPDSIEVGSTDELILDCDFEAPGEEDVVLKWFFNGLENQIYQWITSYSYASVLEPWKDLIDSNYRISKDPNSMLRALKFKEINPGLSGNYTCKVDSNDEVQWISKQIIVYSPATSFQIFLVGGDDEFHGNEVVLCDATNIYPKPNFDVYLAGDNGTIELPSIYHRSKEEIVGENGFYNVSIRISFNSSHLDYGTTKFLCILKISGTNYTETKNVEYFVDNGTQGISLTFTLLVMMLSALVFL</sequence>
<name>A0ABD1EWK9_HYPHA</name>
<keyword evidence="1" id="KW-0812">Transmembrane</keyword>
<keyword evidence="1" id="KW-0472">Membrane</keyword>
<proteinExistence type="predicted"/>
<dbReference type="AlphaFoldDB" id="A0ABD1EWK9"/>
<feature type="transmembrane region" description="Helical" evidence="1">
    <location>
        <begin position="6"/>
        <end position="26"/>
    </location>
</feature>
<evidence type="ECO:0000313" key="3">
    <source>
        <dbReference type="EMBL" id="KAL1502347.1"/>
    </source>
</evidence>
<evidence type="ECO:0000259" key="2">
    <source>
        <dbReference type="PROSITE" id="PS50835"/>
    </source>
</evidence>
<dbReference type="PANTHER" id="PTHR21261">
    <property type="entry name" value="BEAT PROTEIN"/>
    <property type="match status" value="1"/>
</dbReference>
<keyword evidence="4" id="KW-1185">Reference proteome</keyword>
<feature type="domain" description="Ig-like" evidence="2">
    <location>
        <begin position="2"/>
        <end position="138"/>
    </location>
</feature>
<evidence type="ECO:0000313" key="4">
    <source>
        <dbReference type="Proteomes" id="UP001566132"/>
    </source>
</evidence>
<accession>A0ABD1EWK9</accession>
<gene>
    <name evidence="3" type="ORF">ABEB36_007501</name>
</gene>
<dbReference type="InterPro" id="IPR036179">
    <property type="entry name" value="Ig-like_dom_sf"/>
</dbReference>
<dbReference type="InterPro" id="IPR013783">
    <property type="entry name" value="Ig-like_fold"/>
</dbReference>
<reference evidence="3 4" key="1">
    <citation type="submission" date="2024-05" db="EMBL/GenBank/DDBJ databases">
        <title>Genetic variation in Jamaican populations of the coffee berry borer (Hypothenemus hampei).</title>
        <authorList>
            <person name="Errbii M."/>
            <person name="Myrie A."/>
        </authorList>
    </citation>
    <scope>NUCLEOTIDE SEQUENCE [LARGE SCALE GENOMIC DNA]</scope>
    <source>
        <strain evidence="3">JA-Hopewell-2020-01-JO</strain>
        <tissue evidence="3">Whole body</tissue>
    </source>
</reference>
<dbReference type="Proteomes" id="UP001566132">
    <property type="component" value="Unassembled WGS sequence"/>
</dbReference>
<evidence type="ECO:0000256" key="1">
    <source>
        <dbReference type="SAM" id="Phobius"/>
    </source>
</evidence>
<dbReference type="InterPro" id="IPR007110">
    <property type="entry name" value="Ig-like_dom"/>
</dbReference>
<dbReference type="EMBL" id="JBDJPC010000005">
    <property type="protein sequence ID" value="KAL1502347.1"/>
    <property type="molecule type" value="Genomic_DNA"/>
</dbReference>
<dbReference type="Gene3D" id="2.60.40.10">
    <property type="entry name" value="Immunoglobulins"/>
    <property type="match status" value="1"/>
</dbReference>